<dbReference type="NCBIfam" id="TIGR01420">
    <property type="entry name" value="pilT_fam"/>
    <property type="match status" value="1"/>
</dbReference>
<dbReference type="Proteomes" id="UP001333710">
    <property type="component" value="Chromosome"/>
</dbReference>
<evidence type="ECO:0000313" key="3">
    <source>
        <dbReference type="EMBL" id="BDX05798.1"/>
    </source>
</evidence>
<dbReference type="SUPFAM" id="SSF52540">
    <property type="entry name" value="P-loop containing nucleoside triphosphate hydrolases"/>
    <property type="match status" value="1"/>
</dbReference>
<evidence type="ECO:0000256" key="1">
    <source>
        <dbReference type="ARBA" id="ARBA00006611"/>
    </source>
</evidence>
<comment type="similarity">
    <text evidence="1">Belongs to the GSP E family.</text>
</comment>
<dbReference type="EMBL" id="AP027272">
    <property type="protein sequence ID" value="BDX05798.1"/>
    <property type="molecule type" value="Genomic_DNA"/>
</dbReference>
<accession>A0AA48HF39</accession>
<keyword evidence="4" id="KW-1185">Reference proteome</keyword>
<dbReference type="Gene3D" id="3.40.50.300">
    <property type="entry name" value="P-loop containing nucleotide triphosphate hydrolases"/>
    <property type="match status" value="1"/>
</dbReference>
<dbReference type="Pfam" id="PF00437">
    <property type="entry name" value="T2SSE"/>
    <property type="match status" value="1"/>
</dbReference>
<gene>
    <name evidence="3" type="primary">pilU</name>
    <name evidence="3" type="ORF">MACH26_13190</name>
</gene>
<organism evidence="3 4">
    <name type="scientific">Planctobacterium marinum</name>
    <dbReference type="NCBI Taxonomy" id="1631968"/>
    <lineage>
        <taxon>Bacteria</taxon>
        <taxon>Pseudomonadati</taxon>
        <taxon>Pseudomonadota</taxon>
        <taxon>Gammaproteobacteria</taxon>
        <taxon>Alteromonadales</taxon>
        <taxon>Alteromonadaceae</taxon>
        <taxon>Planctobacterium</taxon>
    </lineage>
</organism>
<dbReference type="Gene3D" id="3.30.450.90">
    <property type="match status" value="1"/>
</dbReference>
<name>A0AA48HF39_9ALTE</name>
<feature type="domain" description="AAA+ ATPase" evidence="2">
    <location>
        <begin position="137"/>
        <end position="262"/>
    </location>
</feature>
<protein>
    <submittedName>
        <fullName evidence="3">Twitching motility protein PilT</fullName>
    </submittedName>
</protein>
<dbReference type="SMART" id="SM00382">
    <property type="entry name" value="AAA"/>
    <property type="match status" value="1"/>
</dbReference>
<dbReference type="AlphaFoldDB" id="A0AA48HF39"/>
<dbReference type="CDD" id="cd01131">
    <property type="entry name" value="PilT"/>
    <property type="match status" value="1"/>
</dbReference>
<evidence type="ECO:0000259" key="2">
    <source>
        <dbReference type="SMART" id="SM00382"/>
    </source>
</evidence>
<dbReference type="InterPro" id="IPR003593">
    <property type="entry name" value="AAA+_ATPase"/>
</dbReference>
<dbReference type="InterPro" id="IPR050921">
    <property type="entry name" value="T4SS_GSP_E_ATPase"/>
</dbReference>
<dbReference type="KEGG" id="pmaw:MACH26_13190"/>
<proteinExistence type="inferred from homology"/>
<sequence>MAVNQRQQGREQIMAIELDAFLKFMVDKGGSDLFVTAGFPVSSKINGKMTPLQKGTQDDEGALSLVHQAMNEKQRKEFAESRECNFAIVREGIGRFRCSAFWQRDQAGMVVRRIVTEIPKAEDLGLPSVLKDIIMAKRGLILFVGGTGTGKSTSLAALIGHRNQNSYGHILTIEDPIEFVHEHRNCVVTQREVGIDTLSFDEALKSSLRQAPDVILIGEIRSMEIMEYAMSFADTGHLCVATLHANNANQAIERIMHLAPPEQHAKLRYDLSLNMRAIVAQQLVPTVDGKGRVAAIEILLNSPLVTDMIQRSEISGLKEAMQKGKEMGMQSFDMALYDLLKAEKITMEQALHHADSPNDLRLMIKLDSDAGNTLGSLSDVTIDMD</sequence>
<dbReference type="InterPro" id="IPR027417">
    <property type="entry name" value="P-loop_NTPase"/>
</dbReference>
<dbReference type="InterPro" id="IPR001482">
    <property type="entry name" value="T2SS/T4SS_dom"/>
</dbReference>
<evidence type="ECO:0000313" key="4">
    <source>
        <dbReference type="Proteomes" id="UP001333710"/>
    </source>
</evidence>
<dbReference type="GO" id="GO:0005524">
    <property type="term" value="F:ATP binding"/>
    <property type="evidence" value="ECO:0007669"/>
    <property type="project" value="InterPro"/>
</dbReference>
<dbReference type="GO" id="GO:0016887">
    <property type="term" value="F:ATP hydrolysis activity"/>
    <property type="evidence" value="ECO:0007669"/>
    <property type="project" value="InterPro"/>
</dbReference>
<dbReference type="PANTHER" id="PTHR30486:SF12">
    <property type="entry name" value="TYPE IV PILUS ATPASE PILU"/>
    <property type="match status" value="1"/>
</dbReference>
<dbReference type="InterPro" id="IPR006321">
    <property type="entry name" value="PilT/PilU"/>
</dbReference>
<dbReference type="PANTHER" id="PTHR30486">
    <property type="entry name" value="TWITCHING MOTILITY PROTEIN PILT"/>
    <property type="match status" value="1"/>
</dbReference>
<reference evidence="3" key="1">
    <citation type="submission" date="2023-01" db="EMBL/GenBank/DDBJ databases">
        <title>Complete genome sequence of Planctobacterium marinum strain Dej080120_11.</title>
        <authorList>
            <person name="Ueki S."/>
            <person name="Maruyama F."/>
        </authorList>
    </citation>
    <scope>NUCLEOTIDE SEQUENCE</scope>
    <source>
        <strain evidence="3">Dej080120_11</strain>
    </source>
</reference>